<feature type="region of interest" description="Disordered" evidence="1">
    <location>
        <begin position="2412"/>
        <end position="2457"/>
    </location>
</feature>
<evidence type="ECO:0000259" key="2">
    <source>
        <dbReference type="Pfam" id="PF18763"/>
    </source>
</evidence>
<organism evidence="3">
    <name type="scientific">viral metagenome</name>
    <dbReference type="NCBI Taxonomy" id="1070528"/>
    <lineage>
        <taxon>unclassified sequences</taxon>
        <taxon>metagenomes</taxon>
        <taxon>organismal metagenomes</taxon>
    </lineage>
</organism>
<name>A0A6M3J6B2_9ZZZZ</name>
<gene>
    <name evidence="3" type="ORF">MM415B00465_0009</name>
</gene>
<dbReference type="EMBL" id="MT141526">
    <property type="protein sequence ID" value="QJA64775.1"/>
    <property type="molecule type" value="Genomic_DNA"/>
</dbReference>
<feature type="compositionally biased region" description="Low complexity" evidence="1">
    <location>
        <begin position="1279"/>
        <end position="1288"/>
    </location>
</feature>
<feature type="domain" description="DdrB-like" evidence="2">
    <location>
        <begin position="345"/>
        <end position="476"/>
    </location>
</feature>
<dbReference type="Pfam" id="PF14520">
    <property type="entry name" value="HHH_5"/>
    <property type="match status" value="2"/>
</dbReference>
<feature type="compositionally biased region" description="Polar residues" evidence="1">
    <location>
        <begin position="2413"/>
        <end position="2433"/>
    </location>
</feature>
<dbReference type="InterPro" id="IPR041398">
    <property type="entry name" value="DdrB_dom"/>
</dbReference>
<feature type="region of interest" description="Disordered" evidence="1">
    <location>
        <begin position="736"/>
        <end position="767"/>
    </location>
</feature>
<feature type="region of interest" description="Disordered" evidence="1">
    <location>
        <begin position="1264"/>
        <end position="1328"/>
    </location>
</feature>
<feature type="compositionally biased region" description="Basic and acidic residues" evidence="1">
    <location>
        <begin position="2434"/>
        <end position="2446"/>
    </location>
</feature>
<accession>A0A6M3J6B2</accession>
<reference evidence="3" key="1">
    <citation type="submission" date="2020-03" db="EMBL/GenBank/DDBJ databases">
        <title>The deep terrestrial virosphere.</title>
        <authorList>
            <person name="Holmfeldt K."/>
            <person name="Nilsson E."/>
            <person name="Simone D."/>
            <person name="Lopez-Fernandez M."/>
            <person name="Wu X."/>
            <person name="de Brujin I."/>
            <person name="Lundin D."/>
            <person name="Andersson A."/>
            <person name="Bertilsson S."/>
            <person name="Dopson M."/>
        </authorList>
    </citation>
    <scope>NUCLEOTIDE SEQUENCE</scope>
    <source>
        <strain evidence="3">MM415B00465</strain>
    </source>
</reference>
<proteinExistence type="predicted"/>
<evidence type="ECO:0000313" key="3">
    <source>
        <dbReference type="EMBL" id="QJA64775.1"/>
    </source>
</evidence>
<protein>
    <recommendedName>
        <fullName evidence="2">DdrB-like domain-containing protein</fullName>
    </recommendedName>
</protein>
<dbReference type="PANTHER" id="PTHR48125">
    <property type="entry name" value="LP07818P1"/>
    <property type="match status" value="1"/>
</dbReference>
<feature type="compositionally biased region" description="Low complexity" evidence="1">
    <location>
        <begin position="67"/>
        <end position="85"/>
    </location>
</feature>
<evidence type="ECO:0000256" key="1">
    <source>
        <dbReference type="SAM" id="MobiDB-lite"/>
    </source>
</evidence>
<dbReference type="Gene3D" id="1.10.150.20">
    <property type="entry name" value="5' to 3' exonuclease, C-terminal subdomain"/>
    <property type="match status" value="2"/>
</dbReference>
<dbReference type="Pfam" id="PF18763">
    <property type="entry name" value="ddrB-ParB"/>
    <property type="match status" value="1"/>
</dbReference>
<sequence length="2684" mass="294215">MVNWWDWGSQPSEPEQETAPLDFGAIFNTISSWFSPPAPDYGYSYSGDYQEPQPSYDYYEPPPSPEPTWQTPEPSYDYYEPAPVYEEPEPPPVPPSPSWDFPSWLDRVLQSEYMQAIEEPAAEAESLGAAAEAALSAMQTAESANIEAARIFPSAGIGREPMPFVGPQGPTWLPPEQSYTPPGLNPWESLLWLEEQRTAQPEIFPGQKFFEEQVASPFNIIPELIPPAARAPAALRGLYGGLVDIGTHTETAARVSRAIGNAQRLVDNMARLVEENAPLETIQMARRYAEQAIEAADSLARQLGIQYEPGTTRFGPGPVPAREGAEEVVGGGATARAFGPDPSDVYDMRYRVVELDDLIPSHTEAFDINPLYPQELQPRIRDRAAAKLQVGRIINEFTPDALLVDQFALDRGPMIIGSDNVVESGNGRVIALNTMRREHPEKFASYEQGLRGMVSQYGIDPSQLEGMTSPVLVRERTTPVDRVSFTRMANDPSVLAMSPLEQAIQDSQSINLRGLWVPDETGNIDAILRSASNRDFVSRFLAGLPSNVQASLVDDAGQLNVMGLERIKAAMFARTYPSDAGLSLTETFFESIEPQIKNIESGLMASLPKMAQMEDLIRAGERAPELSIAEDLAKTVDVFARLKEQGMKVTDYLDQITLWERELNPFQEELLRHIDGMSRSPKQIREFIGEYADRVIASPSLQQDAMFRQARPTKGGILDAIAREKELGGPLFTQAEEATPAVPVSPQLERPRGGEGITPPARVPEGAAAVTPPEAVTGEEMGQMLGGAGRGIAEGMYDTLWRKLQAGDLTEGGRPSRLLQLADREMGAGNIRTREDLRRWANDVYATLPPEAPTPARRAEAVPEAAATATRQGQRPWPTVEDIRSGAAPESLQFYGDTFYRETNIGEALGFIEPSSGAPRPELYLSNVPHLALGQGQNTGVLLEFEAGSLRGKVSTKKPAWEFVYRQNEAEFLADLNTMSEYSQGLRSITINPDAKGSNAQQRRLGMLLEGWPSETQPDGGITYFNPKKARVVTPEAPPPVRPQEAALQRQVADILGVSPDVINIEQVTRQATEDDWVRYMAERLARDGQDSPDELAQLLWDNMSPVGRAEALDNFTGTLRDVVDDVAEAAAGGPPTRPSPQRVLRAQAVAIDRDLLAPVEVRTARARATAAQSAKQELQRFLDDFRKQLAEAAVALARGSPPPAEVRAGLARSNAIESRIPQYIEDQVTLAQQAAHIWEDSMSPVSVEVRAAAQRLGLSPEQQAAAVRAATPPPPPAAAGAAGAALPPGGGGGPPPGGGATPFGNWAQGKGAGAGGPALPQVPPPSAYPPGRGLKFLGFLRRFEDVLTEEFPGSRAQALGQILGSTPILRELVQLGGGIAAIAKRPVEFALVGREMLRHDGTLRALAGISHLYRIGLPTTGRAGEALGNLVSGVPGLRRVFPGSIWGQLDDKMRLASGALRGQTVGDIGQQFLTNPNAIRAKLTPQQIEYIQIANALSDDVLVLAKHYNIPINEVQGYMTRKVLSKVDQNGDIVAIAYIGGEPKPIGGKLGMQFARHYATEADAIADGFKYAPHWDAMLINLIGFYNRIADEEMSRWFLANEPWRNLAQGQPRFGEAMTQAFPGKVFTGPNAADTIRYLDKTLDRSIPAWFRKGTAPMYTYNTMQRFYALAGDASVYTIQLLVAAYYKPKQFGRALLGGVSAMFDPTYHWNLISQHSSLLNRYPNVILSATGNEMTEALTRGGILTKAPFSIIGKPLKPFQRLFEAALDEWGIRVLQALDPIADTPRRRAELGLFVNETRGLFSSQRLGVGPVARHMEGLVTIAPRYNRAVAATLLNAVSRWGDSLRGHQTRLALGRLMVGMTASGVVMTALLRREEIEKLLAQGKTEEVMEIIGQHILPTSDSFQTWEVEGQMVGPGSKYRSVLSLLGDMWKDPSSFDPRNAVLWGENLMTNPGFRFLRGNMAASPGSALDLLWGRNYIGEPTRDNWESFFKNIIAKNTLPLSIQSVLLEGTAHGEDTWQGKLIRGGAQFIGWRSYPTPPYLQWHSYAENALGKGWDEISSTELLALRQSDPRAQELYQANIDDMQYRGRGEEYFGRIQEERDIRNSDIDKAAMAVLLGQKDLNWFRTRLQVLQETYANAKAAIDRDPHYAETVKMLAERDPKTLEDYDYSRYMDILGDPSLIDPLTGEIDYDRRDEMVAALKTELGDEERWERIELRRQMEREQYHYFAQAYYDMVDSEVLREYWEAGTIVDAFILENRLDLSQKDRDALETAVKYAIRLGNDEAEKALSTWYGTTIDDNERRKNMEAAVAKVVSKGTDYADLIGTYGGLEFMEGLRKGAGGTISYGITDVRGIGDATAEKLEAWGITSLSQLATLSADEIAFITGTTAYRIRKDKWVEQAADLLKKGRQGSNPIITTTKSSPAKAQTGENDPRTVEAERPKESPLLPAQTLPSQQSKVAAKSGLANFPEDDLTRISGIGDATADKLETAGIVSFDQLMRLTNAQYKAITGSSGTAALTAARTMYETKISLLKKLGIEVPPLSEIPANLESAATTSAARSTYSAATGGGYRAYSYATKPPVVAQPRPITSWSGAQSAIAAALPPDEVAVVLNYLTYQGATLTPQIRNALAKLMSKSPIEGATTLGEYIRALRRLRRNVILAQTYSGGTGYRRESRWARSYA</sequence>
<feature type="region of interest" description="Disordered" evidence="1">
    <location>
        <begin position="44"/>
        <end position="95"/>
    </location>
</feature>
<feature type="compositionally biased region" description="Low complexity" evidence="1">
    <location>
        <begin position="48"/>
        <end position="59"/>
    </location>
</feature>
<dbReference type="PANTHER" id="PTHR48125:SF10">
    <property type="entry name" value="OS12G0136300 PROTEIN"/>
    <property type="match status" value="1"/>
</dbReference>